<feature type="domain" description="Major facilitator superfamily (MFS) profile" evidence="7">
    <location>
        <begin position="32"/>
        <end position="467"/>
    </location>
</feature>
<accession>A0ABU2J6E7</accession>
<dbReference type="RefSeq" id="WP_311421012.1">
    <property type="nucleotide sequence ID" value="NZ_JAVREH010000001.1"/>
</dbReference>
<dbReference type="InterPro" id="IPR020846">
    <property type="entry name" value="MFS_dom"/>
</dbReference>
<feature type="transmembrane region" description="Helical" evidence="6">
    <location>
        <begin position="223"/>
        <end position="239"/>
    </location>
</feature>
<reference evidence="9" key="1">
    <citation type="submission" date="2023-07" db="EMBL/GenBank/DDBJ databases">
        <title>30 novel species of actinomycetes from the DSMZ collection.</title>
        <authorList>
            <person name="Nouioui I."/>
        </authorList>
    </citation>
    <scope>NUCLEOTIDE SEQUENCE [LARGE SCALE GENOMIC DNA]</scope>
    <source>
        <strain evidence="9">DSM 44399</strain>
    </source>
</reference>
<evidence type="ECO:0000256" key="4">
    <source>
        <dbReference type="ARBA" id="ARBA00023136"/>
    </source>
</evidence>
<evidence type="ECO:0000313" key="8">
    <source>
        <dbReference type="EMBL" id="MDT0259853.1"/>
    </source>
</evidence>
<dbReference type="Pfam" id="PF07690">
    <property type="entry name" value="MFS_1"/>
    <property type="match status" value="1"/>
</dbReference>
<evidence type="ECO:0000256" key="3">
    <source>
        <dbReference type="ARBA" id="ARBA00022989"/>
    </source>
</evidence>
<evidence type="ECO:0000256" key="1">
    <source>
        <dbReference type="ARBA" id="ARBA00004651"/>
    </source>
</evidence>
<feature type="transmembrane region" description="Helical" evidence="6">
    <location>
        <begin position="269"/>
        <end position="287"/>
    </location>
</feature>
<feature type="transmembrane region" description="Helical" evidence="6">
    <location>
        <begin position="155"/>
        <end position="177"/>
    </location>
</feature>
<dbReference type="Proteomes" id="UP001183176">
    <property type="component" value="Unassembled WGS sequence"/>
</dbReference>
<name>A0ABU2J6E7_9ACTN</name>
<dbReference type="InterPro" id="IPR011701">
    <property type="entry name" value="MFS"/>
</dbReference>
<dbReference type="SUPFAM" id="SSF103473">
    <property type="entry name" value="MFS general substrate transporter"/>
    <property type="match status" value="1"/>
</dbReference>
<keyword evidence="4 6" id="KW-0472">Membrane</keyword>
<organism evidence="8 9">
    <name type="scientific">Jatrophihabitans lederbergiae</name>
    <dbReference type="NCBI Taxonomy" id="3075547"/>
    <lineage>
        <taxon>Bacteria</taxon>
        <taxon>Bacillati</taxon>
        <taxon>Actinomycetota</taxon>
        <taxon>Actinomycetes</taxon>
        <taxon>Jatrophihabitantales</taxon>
        <taxon>Jatrophihabitantaceae</taxon>
        <taxon>Jatrophihabitans</taxon>
    </lineage>
</organism>
<sequence>MTVDNSRRSRSRKPGRRSRSTASVFAPRYRITTLAILTLMTIIAFEALAVATALPTAARSLHGLASYGWAFTGFLVASVVGMVASGMHADSRGARSPLLIGLVLFISGLLVGGVAESMRVLIAARVVQGLAVGLLITAMYVVMGEVYDDAIRPKMFAALATSWIVPGLVGPVVAGWITEHLSWRWVFGGLAPFVAIAGLMLLPALRQLRTHTASGAMRDRRRIGFAVLTALGIAGVADLGESQSVLSVLLGILGLAAMVFGLRRLLPAGTAGFVVGVPAAIAFRGVLSGVFSGMEIIVPLTLTVQHHYSPTLAGMPLMLTAISWATASQIQGRLRDPNRAVLVALGLTLIAAGGFGMAVVAVRAVPGWTAFLCWPVAGFGAGFALTSASVVLLEHTTDADRGSDSAAFQLSDSAMSALFTGFSGALVASAAHGRISYGAGFATVYLTMAIVAVLTILRAPRLRPKSVPDGVGPLGAPSVVSS</sequence>
<gene>
    <name evidence="8" type="ORF">RM423_00430</name>
</gene>
<feature type="transmembrane region" description="Helical" evidence="6">
    <location>
        <begin position="121"/>
        <end position="143"/>
    </location>
</feature>
<keyword evidence="2 6" id="KW-0812">Transmembrane</keyword>
<dbReference type="PROSITE" id="PS50850">
    <property type="entry name" value="MFS"/>
    <property type="match status" value="1"/>
</dbReference>
<evidence type="ECO:0000256" key="6">
    <source>
        <dbReference type="SAM" id="Phobius"/>
    </source>
</evidence>
<feature type="transmembrane region" description="Helical" evidence="6">
    <location>
        <begin position="67"/>
        <end position="86"/>
    </location>
</feature>
<feature type="region of interest" description="Disordered" evidence="5">
    <location>
        <begin position="1"/>
        <end position="21"/>
    </location>
</feature>
<dbReference type="PANTHER" id="PTHR23501:SF154">
    <property type="entry name" value="MULTIDRUG-EFFLUX TRANSPORTER RV1634-RELATED"/>
    <property type="match status" value="1"/>
</dbReference>
<dbReference type="InterPro" id="IPR036259">
    <property type="entry name" value="MFS_trans_sf"/>
</dbReference>
<feature type="transmembrane region" description="Helical" evidence="6">
    <location>
        <begin position="245"/>
        <end position="262"/>
    </location>
</feature>
<dbReference type="PANTHER" id="PTHR23501">
    <property type="entry name" value="MAJOR FACILITATOR SUPERFAMILY"/>
    <property type="match status" value="1"/>
</dbReference>
<proteinExistence type="predicted"/>
<evidence type="ECO:0000259" key="7">
    <source>
        <dbReference type="PROSITE" id="PS50850"/>
    </source>
</evidence>
<evidence type="ECO:0000313" key="9">
    <source>
        <dbReference type="Proteomes" id="UP001183176"/>
    </source>
</evidence>
<feature type="transmembrane region" description="Helical" evidence="6">
    <location>
        <begin position="437"/>
        <end position="457"/>
    </location>
</feature>
<feature type="transmembrane region" description="Helical" evidence="6">
    <location>
        <begin position="98"/>
        <end position="115"/>
    </location>
</feature>
<keyword evidence="3 6" id="KW-1133">Transmembrane helix</keyword>
<dbReference type="Gene3D" id="1.20.1250.20">
    <property type="entry name" value="MFS general substrate transporter like domains"/>
    <property type="match status" value="1"/>
</dbReference>
<feature type="transmembrane region" description="Helical" evidence="6">
    <location>
        <begin position="368"/>
        <end position="393"/>
    </location>
</feature>
<evidence type="ECO:0000256" key="5">
    <source>
        <dbReference type="SAM" id="MobiDB-lite"/>
    </source>
</evidence>
<feature type="compositionally biased region" description="Basic residues" evidence="5">
    <location>
        <begin position="8"/>
        <end position="19"/>
    </location>
</feature>
<feature type="transmembrane region" description="Helical" evidence="6">
    <location>
        <begin position="414"/>
        <end position="431"/>
    </location>
</feature>
<evidence type="ECO:0000256" key="2">
    <source>
        <dbReference type="ARBA" id="ARBA00022692"/>
    </source>
</evidence>
<comment type="caution">
    <text evidence="8">The sequence shown here is derived from an EMBL/GenBank/DDBJ whole genome shotgun (WGS) entry which is preliminary data.</text>
</comment>
<keyword evidence="9" id="KW-1185">Reference proteome</keyword>
<dbReference type="EMBL" id="JAVREH010000001">
    <property type="protein sequence ID" value="MDT0259853.1"/>
    <property type="molecule type" value="Genomic_DNA"/>
</dbReference>
<feature type="transmembrane region" description="Helical" evidence="6">
    <location>
        <begin position="340"/>
        <end position="362"/>
    </location>
</feature>
<feature type="transmembrane region" description="Helical" evidence="6">
    <location>
        <begin position="307"/>
        <end position="328"/>
    </location>
</feature>
<dbReference type="Gene3D" id="1.20.1720.10">
    <property type="entry name" value="Multidrug resistance protein D"/>
    <property type="match status" value="1"/>
</dbReference>
<protein>
    <submittedName>
        <fullName evidence="8">MFS transporter</fullName>
    </submittedName>
</protein>
<feature type="transmembrane region" description="Helical" evidence="6">
    <location>
        <begin position="183"/>
        <end position="202"/>
    </location>
</feature>
<comment type="subcellular location">
    <subcellularLocation>
        <location evidence="1">Cell membrane</location>
        <topology evidence="1">Multi-pass membrane protein</topology>
    </subcellularLocation>
</comment>